<protein>
    <recommendedName>
        <fullName evidence="1">Amidase domain-containing protein</fullName>
    </recommendedName>
</protein>
<dbReference type="InterPro" id="IPR036928">
    <property type="entry name" value="AS_sf"/>
</dbReference>
<dbReference type="PANTHER" id="PTHR45847:SF6">
    <property type="entry name" value="FATTY ACID AMIDE HYDROLASE"/>
    <property type="match status" value="1"/>
</dbReference>
<organism evidence="2">
    <name type="scientific">Strombidium inclinatum</name>
    <dbReference type="NCBI Taxonomy" id="197538"/>
    <lineage>
        <taxon>Eukaryota</taxon>
        <taxon>Sar</taxon>
        <taxon>Alveolata</taxon>
        <taxon>Ciliophora</taxon>
        <taxon>Intramacronucleata</taxon>
        <taxon>Spirotrichea</taxon>
        <taxon>Oligotrichia</taxon>
        <taxon>Strombidiidae</taxon>
        <taxon>Strombidium</taxon>
    </lineage>
</organism>
<dbReference type="PANTHER" id="PTHR45847">
    <property type="entry name" value="FATTY ACID AMIDE HYDROLASE"/>
    <property type="match status" value="1"/>
</dbReference>
<name>A0A7S3MTD0_9SPIT</name>
<dbReference type="InterPro" id="IPR052096">
    <property type="entry name" value="Endocannabinoid_amidase"/>
</dbReference>
<accession>A0A7S3MTD0</accession>
<dbReference type="Pfam" id="PF01425">
    <property type="entry name" value="Amidase"/>
    <property type="match status" value="1"/>
</dbReference>
<dbReference type="SUPFAM" id="SSF75304">
    <property type="entry name" value="Amidase signature (AS) enzymes"/>
    <property type="match status" value="1"/>
</dbReference>
<dbReference type="GO" id="GO:0017064">
    <property type="term" value="F:fatty acid amide hydrolase activity"/>
    <property type="evidence" value="ECO:0007669"/>
    <property type="project" value="TreeGrafter"/>
</dbReference>
<dbReference type="AlphaFoldDB" id="A0A7S3MTD0"/>
<dbReference type="Gene3D" id="3.90.1300.10">
    <property type="entry name" value="Amidase signature (AS) domain"/>
    <property type="match status" value="1"/>
</dbReference>
<evidence type="ECO:0000259" key="1">
    <source>
        <dbReference type="Pfam" id="PF01425"/>
    </source>
</evidence>
<gene>
    <name evidence="2" type="ORF">SINC0208_LOCUS211</name>
</gene>
<dbReference type="InterPro" id="IPR023631">
    <property type="entry name" value="Amidase_dom"/>
</dbReference>
<evidence type="ECO:0000313" key="2">
    <source>
        <dbReference type="EMBL" id="CAE0319634.1"/>
    </source>
</evidence>
<dbReference type="GO" id="GO:0004040">
    <property type="term" value="F:amidase activity"/>
    <property type="evidence" value="ECO:0007669"/>
    <property type="project" value="TreeGrafter"/>
</dbReference>
<sequence length="428" mass="47060">MLTEKSKATGPLLQPILDAGAIPLVRGNVPQASLGFHCFNYLWGTSKNPLDRTRVCGGSSGGDAGLVKSRCVPIAVGADIGGSIRIPASFTGLVGFKPTQGRMLSIGMAAPRTIGFDLGFGHFKAAAGPLAHSVQDCVEFFKLLCQGKSEEETPFLATTSFKDDKYKSVLDNRSGLKIGYIEETPSLPISPAVRRAMRMAKQALVDAGYEVVDFKITDEEFKRGLDFLHGIISTGTASEMFRDMEHHGELLTTGNVLNDFFSHLGSIPRSMILGLLKLLGLHRQASTLKDLKAMGTVEYEKFMFERYTTCDNIHRRWNEAGLTALVTPVFPHSAFPIEKFDDFGVMYYYLYLWGIMHYPAGTFPVTTVKPSEEVYEDNFNDNWTDAMKRCAKGSAGLPIGVQVIGKAFEDEKVLAVLKALDDQMRTNK</sequence>
<proteinExistence type="predicted"/>
<dbReference type="GO" id="GO:0009062">
    <property type="term" value="P:fatty acid catabolic process"/>
    <property type="evidence" value="ECO:0007669"/>
    <property type="project" value="TreeGrafter"/>
</dbReference>
<feature type="domain" description="Amidase" evidence="1">
    <location>
        <begin position="16"/>
        <end position="414"/>
    </location>
</feature>
<dbReference type="EMBL" id="HBIH01000442">
    <property type="protein sequence ID" value="CAE0319634.1"/>
    <property type="molecule type" value="Transcribed_RNA"/>
</dbReference>
<reference evidence="2" key="1">
    <citation type="submission" date="2021-01" db="EMBL/GenBank/DDBJ databases">
        <authorList>
            <person name="Corre E."/>
            <person name="Pelletier E."/>
            <person name="Niang G."/>
            <person name="Scheremetjew M."/>
            <person name="Finn R."/>
            <person name="Kale V."/>
            <person name="Holt S."/>
            <person name="Cochrane G."/>
            <person name="Meng A."/>
            <person name="Brown T."/>
            <person name="Cohen L."/>
        </authorList>
    </citation>
    <scope>NUCLEOTIDE SEQUENCE</scope>
    <source>
        <strain evidence="2">S3</strain>
    </source>
</reference>